<dbReference type="EMBL" id="VFMM01000002">
    <property type="protein sequence ID" value="TQJ11437.1"/>
    <property type="molecule type" value="Genomic_DNA"/>
</dbReference>
<dbReference type="AlphaFoldDB" id="A0A542E7Z5"/>
<gene>
    <name evidence="2" type="ORF">FB475_4353</name>
</gene>
<name>A0A542E7Z5_9ACTN</name>
<evidence type="ECO:0000313" key="2">
    <source>
        <dbReference type="EMBL" id="TQJ11437.1"/>
    </source>
</evidence>
<feature type="compositionally biased region" description="Low complexity" evidence="1">
    <location>
        <begin position="153"/>
        <end position="189"/>
    </location>
</feature>
<evidence type="ECO:0000256" key="1">
    <source>
        <dbReference type="SAM" id="MobiDB-lite"/>
    </source>
</evidence>
<feature type="compositionally biased region" description="Basic residues" evidence="1">
    <location>
        <begin position="1"/>
        <end position="14"/>
    </location>
</feature>
<comment type="caution">
    <text evidence="2">The sequence shown here is derived from an EMBL/GenBank/DDBJ whole genome shotgun (WGS) entry which is preliminary data.</text>
</comment>
<feature type="compositionally biased region" description="Gly residues" evidence="1">
    <location>
        <begin position="235"/>
        <end position="250"/>
    </location>
</feature>
<feature type="compositionally biased region" description="Low complexity" evidence="1">
    <location>
        <begin position="251"/>
        <end position="261"/>
    </location>
</feature>
<sequence length="387" mass="39221">MDPPKHRPSPRHPHPLTTNHPQGRATKQPPEKELTAEHLREDGLATEHLPGESCEVMCSVGTVGWRGSGGGGPGSSSPRGCKAEDRAVASSGCPSWRRSARLQAPSSARRPTGWPARRPVGQSADQPAVGHRASRLGSAVGLRNPGRCRRQGSPSVSQQVSQQSQPAKSASKVSQQSQPAKSASKVSQQVGSGAPSVGQSGQVSAGEAARQSISKPASQRASQRVSQRVSRPAGRPGGRSVGAGRAGVGRRGSPSVGRPAGRPGGGRLGQAGRCRSARGPVSQSVCTSVSQRVGPGAPPGAAESGEVSASSQSITQFLEAEREVGWSDGREGWGVCGGGGRGGSVPDCEAGGFGVGGWVCAPAAGDGGCWVGRAVLAGGVWPRVGCW</sequence>
<reference evidence="2 3" key="1">
    <citation type="submission" date="2019-06" db="EMBL/GenBank/DDBJ databases">
        <title>Sequencing the genomes of 1000 actinobacteria strains.</title>
        <authorList>
            <person name="Klenk H.-P."/>
        </authorList>
    </citation>
    <scope>NUCLEOTIDE SEQUENCE [LARGE SCALE GENOMIC DNA]</scope>
    <source>
        <strain evidence="2 3">DSM 17305</strain>
    </source>
</reference>
<feature type="compositionally biased region" description="Gly residues" evidence="1">
    <location>
        <begin position="64"/>
        <end position="74"/>
    </location>
</feature>
<dbReference type="Proteomes" id="UP000316298">
    <property type="component" value="Unassembled WGS sequence"/>
</dbReference>
<evidence type="ECO:0000313" key="3">
    <source>
        <dbReference type="Proteomes" id="UP000316298"/>
    </source>
</evidence>
<protein>
    <submittedName>
        <fullName evidence="2">Uncharacterized protein</fullName>
    </submittedName>
</protein>
<keyword evidence="3" id="KW-1185">Reference proteome</keyword>
<accession>A0A542E7Z5</accession>
<feature type="compositionally biased region" description="Polar residues" evidence="1">
    <location>
        <begin position="281"/>
        <end position="291"/>
    </location>
</feature>
<feature type="region of interest" description="Disordered" evidence="1">
    <location>
        <begin position="1"/>
        <end position="309"/>
    </location>
</feature>
<feature type="compositionally biased region" description="Low complexity" evidence="1">
    <location>
        <begin position="299"/>
        <end position="309"/>
    </location>
</feature>
<feature type="compositionally biased region" description="Basic and acidic residues" evidence="1">
    <location>
        <begin position="29"/>
        <end position="45"/>
    </location>
</feature>
<proteinExistence type="predicted"/>
<feature type="compositionally biased region" description="Low complexity" evidence="1">
    <location>
        <begin position="216"/>
        <end position="234"/>
    </location>
</feature>
<organism evidence="2 3">
    <name type="scientific">Kribbella jejuensis</name>
    <dbReference type="NCBI Taxonomy" id="236068"/>
    <lineage>
        <taxon>Bacteria</taxon>
        <taxon>Bacillati</taxon>
        <taxon>Actinomycetota</taxon>
        <taxon>Actinomycetes</taxon>
        <taxon>Propionibacteriales</taxon>
        <taxon>Kribbellaceae</taxon>
        <taxon>Kribbella</taxon>
    </lineage>
</organism>